<dbReference type="EMBL" id="PJOS01000028">
    <property type="protein sequence ID" value="PKT71873.1"/>
    <property type="molecule type" value="Genomic_DNA"/>
</dbReference>
<evidence type="ECO:0000313" key="2">
    <source>
        <dbReference type="Proteomes" id="UP000236178"/>
    </source>
</evidence>
<gene>
    <name evidence="1" type="ORF">CW362_16570</name>
</gene>
<keyword evidence="2" id="KW-1185">Reference proteome</keyword>
<reference evidence="1 2" key="1">
    <citation type="submission" date="2017-12" db="EMBL/GenBank/DDBJ databases">
        <title>Streptomyces populusis sp. nov., a novel endophytic actinobacterium isolated from stems of Populus adenopoda Maxim.</title>
        <authorList>
            <person name="Wang Z."/>
        </authorList>
    </citation>
    <scope>NUCLEOTIDE SEQUENCE [LARGE SCALE GENOMIC DNA]</scope>
    <source>
        <strain evidence="1 2">A249</strain>
    </source>
</reference>
<comment type="caution">
    <text evidence="1">The sequence shown here is derived from an EMBL/GenBank/DDBJ whole genome shotgun (WGS) entry which is preliminary data.</text>
</comment>
<proteinExistence type="predicted"/>
<name>A0A2I0SPL0_9ACTN</name>
<sequence length="158" mass="16646">MVLYQPGQRLTWQRLQSGSPTDIASYVPVITNHGTAVFSIQTGLYTITDIWVDVICFLAVTTAGSGSGIVTIDMPTNVDRTVRQALTVHAETLGVNGNGASTGGTIRGGECVFFTGGSGARADRIRVDDSDGDGENNVLGVDLKSGALVIIQGRYRRA</sequence>
<evidence type="ECO:0000313" key="1">
    <source>
        <dbReference type="EMBL" id="PKT71873.1"/>
    </source>
</evidence>
<organism evidence="1 2">
    <name type="scientific">Streptomyces populi</name>
    <dbReference type="NCBI Taxonomy" id="2058924"/>
    <lineage>
        <taxon>Bacteria</taxon>
        <taxon>Bacillati</taxon>
        <taxon>Actinomycetota</taxon>
        <taxon>Actinomycetes</taxon>
        <taxon>Kitasatosporales</taxon>
        <taxon>Streptomycetaceae</taxon>
        <taxon>Streptomyces</taxon>
    </lineage>
</organism>
<dbReference type="RefSeq" id="WP_103550249.1">
    <property type="nucleotide sequence ID" value="NZ_KZ626867.1"/>
</dbReference>
<dbReference type="OrthoDB" id="4332121at2"/>
<accession>A0A2I0SPL0</accession>
<dbReference type="Proteomes" id="UP000236178">
    <property type="component" value="Unassembled WGS sequence"/>
</dbReference>
<protein>
    <submittedName>
        <fullName evidence="1">Uncharacterized protein</fullName>
    </submittedName>
</protein>
<dbReference type="AlphaFoldDB" id="A0A2I0SPL0"/>